<evidence type="ECO:0000256" key="1">
    <source>
        <dbReference type="ARBA" id="ARBA00011233"/>
    </source>
</evidence>
<comment type="subunit">
    <text evidence="1">Homotrimer.</text>
</comment>
<dbReference type="PRINTS" id="PR00340">
    <property type="entry name" value="PIIGLNB"/>
</dbReference>
<dbReference type="InterPro" id="IPR002332">
    <property type="entry name" value="N-reg_PII_urydylation_site"/>
</dbReference>
<dbReference type="RefSeq" id="WP_349639880.1">
    <property type="nucleotide sequence ID" value="NZ_CP090958.1"/>
</dbReference>
<evidence type="ECO:0000256" key="6">
    <source>
        <dbReference type="ARBA" id="ARBA00023163"/>
    </source>
</evidence>
<dbReference type="PANTHER" id="PTHR30115">
    <property type="entry name" value="NITROGEN REGULATORY PROTEIN P-II"/>
    <property type="match status" value="1"/>
</dbReference>
<dbReference type="InterPro" id="IPR002187">
    <property type="entry name" value="N-reg_PII"/>
</dbReference>
<evidence type="ECO:0000313" key="7">
    <source>
        <dbReference type="EMBL" id="WGW13071.1"/>
    </source>
</evidence>
<organism evidence="7 8">
    <name type="scientific">Saxibacter everestensis</name>
    <dbReference type="NCBI Taxonomy" id="2909229"/>
    <lineage>
        <taxon>Bacteria</taxon>
        <taxon>Bacillati</taxon>
        <taxon>Actinomycetota</taxon>
        <taxon>Actinomycetes</taxon>
        <taxon>Micrococcales</taxon>
        <taxon>Brevibacteriaceae</taxon>
        <taxon>Saxibacter</taxon>
    </lineage>
</organism>
<dbReference type="Pfam" id="PF00543">
    <property type="entry name" value="P-II"/>
    <property type="match status" value="1"/>
</dbReference>
<dbReference type="EMBL" id="CP090958">
    <property type="protein sequence ID" value="WGW13071.1"/>
    <property type="molecule type" value="Genomic_DNA"/>
</dbReference>
<keyword evidence="4" id="KW-0547">Nucleotide-binding</keyword>
<dbReference type="Gene3D" id="3.30.70.120">
    <property type="match status" value="1"/>
</dbReference>
<dbReference type="PROSITE" id="PS51343">
    <property type="entry name" value="PII_GLNB_DOM"/>
    <property type="match status" value="1"/>
</dbReference>
<proteinExistence type="predicted"/>
<keyword evidence="3" id="KW-0597">Phosphoprotein</keyword>
<dbReference type="SUPFAM" id="SSF54913">
    <property type="entry name" value="GlnB-like"/>
    <property type="match status" value="1"/>
</dbReference>
<dbReference type="InterPro" id="IPR011322">
    <property type="entry name" value="N-reg_PII-like_a/b"/>
</dbReference>
<name>A0ABY8QW80_9MICO</name>
<keyword evidence="5" id="KW-0805">Transcription regulation</keyword>
<evidence type="ECO:0000313" key="8">
    <source>
        <dbReference type="Proteomes" id="UP001209083"/>
    </source>
</evidence>
<keyword evidence="8" id="KW-1185">Reference proteome</keyword>
<dbReference type="SMART" id="SM00938">
    <property type="entry name" value="P-II"/>
    <property type="match status" value="1"/>
</dbReference>
<evidence type="ECO:0000256" key="4">
    <source>
        <dbReference type="ARBA" id="ARBA00022741"/>
    </source>
</evidence>
<dbReference type="Proteomes" id="UP001209083">
    <property type="component" value="Chromosome"/>
</dbReference>
<gene>
    <name evidence="7" type="ORF">LWF01_04665</name>
</gene>
<protein>
    <recommendedName>
        <fullName evidence="2">Nitrogen regulatory protein P-II</fullName>
    </recommendedName>
</protein>
<dbReference type="PANTHER" id="PTHR30115:SF11">
    <property type="entry name" value="NITROGEN REGULATORY PROTEIN P-II HOMOLOG"/>
    <property type="match status" value="1"/>
</dbReference>
<reference evidence="7 8" key="1">
    <citation type="submission" date="2023-05" db="EMBL/GenBank/DDBJ databases">
        <title>Lithophilousrod everest ZFBP1038 complete genpme.</title>
        <authorList>
            <person name="Tian M."/>
        </authorList>
    </citation>
    <scope>NUCLEOTIDE SEQUENCE [LARGE SCALE GENOMIC DNA]</scope>
    <source>
        <strain evidence="7 8">ZFBP1038</strain>
    </source>
</reference>
<evidence type="ECO:0000256" key="5">
    <source>
        <dbReference type="ARBA" id="ARBA00023015"/>
    </source>
</evidence>
<keyword evidence="6" id="KW-0804">Transcription</keyword>
<dbReference type="PROSITE" id="PS00496">
    <property type="entry name" value="PII_GLNB_UMP"/>
    <property type="match status" value="1"/>
</dbReference>
<dbReference type="InterPro" id="IPR015867">
    <property type="entry name" value="N-reg_PII/ATP_PRibTrfase_C"/>
</dbReference>
<sequence>MILVTAILKPFRLGDVLSALEQQGVLGITVSDVRGYGRQGGHTEVYRGAEYTVGFVPKVKIELLVAESDVDDVLKVIQETARTGAIGDGKIWSTTVDNVIRVRTGEEGAAAI</sequence>
<evidence type="ECO:0000256" key="3">
    <source>
        <dbReference type="ARBA" id="ARBA00022553"/>
    </source>
</evidence>
<evidence type="ECO:0000256" key="2">
    <source>
        <dbReference type="ARBA" id="ARBA00015681"/>
    </source>
</evidence>
<accession>A0ABY8QW80</accession>